<sequence>MALEIERKFLLASDAWRDEVERSVPMHQGYLGGQGVSVRVRIAGDRALINIKQNRLGMAREEFEYPVPMADGLRLMKLAGGGRVEKTRHYVRRDGVLWEIDEFEGDNAGLVVAEIELDDPDQVFVHPDWLGAEVTDEERYYNVALATHPYSQWSQA</sequence>
<feature type="active site" description="Proton acceptor" evidence="1">
    <location>
        <position position="30"/>
    </location>
</feature>
<dbReference type="Gene3D" id="2.40.320.10">
    <property type="entry name" value="Hypothetical Protein Pfu-838710-001"/>
    <property type="match status" value="1"/>
</dbReference>
<dbReference type="InterPro" id="IPR023577">
    <property type="entry name" value="CYTH_domain"/>
</dbReference>
<dbReference type="Proteomes" id="UP000325372">
    <property type="component" value="Unassembled WGS sequence"/>
</dbReference>
<name>A0A5N0TDT9_9GAMM</name>
<evidence type="ECO:0000313" key="4">
    <source>
        <dbReference type="Proteomes" id="UP000325372"/>
    </source>
</evidence>
<keyword evidence="4" id="KW-1185">Reference proteome</keyword>
<dbReference type="PIRSF" id="PIRSF016487">
    <property type="entry name" value="CYTH_UCP016487"/>
    <property type="match status" value="1"/>
</dbReference>
<accession>A0A5N0TDT9</accession>
<dbReference type="PANTHER" id="PTHR40114:SF1">
    <property type="entry name" value="SLR0698 PROTEIN"/>
    <property type="match status" value="1"/>
</dbReference>
<evidence type="ECO:0000256" key="1">
    <source>
        <dbReference type="PIRSR" id="PIRSR016487-1"/>
    </source>
</evidence>
<dbReference type="InterPro" id="IPR012042">
    <property type="entry name" value="NeuTTM/CthTTM-like"/>
</dbReference>
<evidence type="ECO:0000259" key="2">
    <source>
        <dbReference type="PROSITE" id="PS51707"/>
    </source>
</evidence>
<dbReference type="AlphaFoldDB" id="A0A5N0TDT9"/>
<dbReference type="Pfam" id="PF01928">
    <property type="entry name" value="CYTH"/>
    <property type="match status" value="1"/>
</dbReference>
<dbReference type="RefSeq" id="WP_150862821.1">
    <property type="nucleotide sequence ID" value="NZ_VYXP01000002.1"/>
</dbReference>
<organism evidence="3 4">
    <name type="scientific">Marinihelvus fidelis</name>
    <dbReference type="NCBI Taxonomy" id="2613842"/>
    <lineage>
        <taxon>Bacteria</taxon>
        <taxon>Pseudomonadati</taxon>
        <taxon>Pseudomonadota</taxon>
        <taxon>Gammaproteobacteria</taxon>
        <taxon>Chromatiales</taxon>
        <taxon>Wenzhouxiangellaceae</taxon>
        <taxon>Marinihelvus</taxon>
    </lineage>
</organism>
<proteinExistence type="predicted"/>
<dbReference type="PROSITE" id="PS51707">
    <property type="entry name" value="CYTH"/>
    <property type="match status" value="1"/>
</dbReference>
<dbReference type="CDD" id="cd07891">
    <property type="entry name" value="CYTH-like_CthTTM-like_1"/>
    <property type="match status" value="1"/>
</dbReference>
<comment type="caution">
    <text evidence="3">The sequence shown here is derived from an EMBL/GenBank/DDBJ whole genome shotgun (WGS) entry which is preliminary data.</text>
</comment>
<evidence type="ECO:0000313" key="3">
    <source>
        <dbReference type="EMBL" id="KAA9133263.1"/>
    </source>
</evidence>
<dbReference type="PANTHER" id="PTHR40114">
    <property type="entry name" value="SLR0698 PROTEIN"/>
    <property type="match status" value="1"/>
</dbReference>
<gene>
    <name evidence="3" type="ORF">F3N42_02610</name>
</gene>
<dbReference type="SUPFAM" id="SSF55154">
    <property type="entry name" value="CYTH-like phosphatases"/>
    <property type="match status" value="1"/>
</dbReference>
<dbReference type="SMART" id="SM01118">
    <property type="entry name" value="CYTH"/>
    <property type="match status" value="1"/>
</dbReference>
<protein>
    <submittedName>
        <fullName evidence="3">CYTH domain-containing protein</fullName>
    </submittedName>
</protein>
<dbReference type="InterPro" id="IPR033469">
    <property type="entry name" value="CYTH-like_dom_sf"/>
</dbReference>
<feature type="domain" description="CYTH" evidence="2">
    <location>
        <begin position="2"/>
        <end position="147"/>
    </location>
</feature>
<dbReference type="EMBL" id="VYXP01000002">
    <property type="protein sequence ID" value="KAA9133263.1"/>
    <property type="molecule type" value="Genomic_DNA"/>
</dbReference>
<reference evidence="3 4" key="1">
    <citation type="submission" date="2019-09" db="EMBL/GenBank/DDBJ databases">
        <title>Wenzhouxiangella sp. Genome sequencing and assembly.</title>
        <authorList>
            <person name="Zhang R."/>
        </authorList>
    </citation>
    <scope>NUCLEOTIDE SEQUENCE [LARGE SCALE GENOMIC DNA]</scope>
    <source>
        <strain evidence="3 4">W260</strain>
    </source>
</reference>